<dbReference type="STRING" id="639282.DEFDS_1442"/>
<dbReference type="EMBL" id="AP011529">
    <property type="protein sequence ID" value="BAI80902.1"/>
    <property type="molecule type" value="Genomic_DNA"/>
</dbReference>
<dbReference type="AlphaFoldDB" id="D3PE79"/>
<dbReference type="HOGENOM" id="CLU_2166806_0_0_0"/>
<name>D3PE79_DEFDS</name>
<protein>
    <submittedName>
        <fullName evidence="1">Uncharacterized protein</fullName>
    </submittedName>
</protein>
<accession>D3PE79</accession>
<reference evidence="1 2" key="1">
    <citation type="journal article" date="2010" name="DNA Res.">
        <title>Bacterial lifestyle in a deep-sea hydrothermal vent chimney revealed by the genome sequence of the thermophilic bacterium Deferribacter desulfuricans SSM1.</title>
        <authorList>
            <person name="Takaki Y."/>
            <person name="Shimamura S."/>
            <person name="Nakagawa S."/>
            <person name="Fukuhara Y."/>
            <person name="Horikawa H."/>
            <person name="Ankai A."/>
            <person name="Harada T."/>
            <person name="Hosoyama A."/>
            <person name="Oguchi A."/>
            <person name="Fukui S."/>
            <person name="Fujita N."/>
            <person name="Takami H."/>
            <person name="Takai K."/>
        </authorList>
    </citation>
    <scope>NUCLEOTIDE SEQUENCE [LARGE SCALE GENOMIC DNA]</scope>
    <source>
        <strain evidence="2">DSM 14783 / JCM 11476 / NBRC 101012 / SSM1</strain>
    </source>
</reference>
<proteinExistence type="predicted"/>
<dbReference type="Proteomes" id="UP000001520">
    <property type="component" value="Chromosome"/>
</dbReference>
<organism evidence="1 2">
    <name type="scientific">Deferribacter desulfuricans (strain DSM 14783 / JCM 11476 / NBRC 101012 / SSM1)</name>
    <dbReference type="NCBI Taxonomy" id="639282"/>
    <lineage>
        <taxon>Bacteria</taxon>
        <taxon>Pseudomonadati</taxon>
        <taxon>Deferribacterota</taxon>
        <taxon>Deferribacteres</taxon>
        <taxon>Deferribacterales</taxon>
        <taxon>Deferribacteraceae</taxon>
        <taxon>Deferribacter</taxon>
    </lineage>
</organism>
<dbReference type="KEGG" id="ddf:DEFDS_1442"/>
<evidence type="ECO:0000313" key="2">
    <source>
        <dbReference type="Proteomes" id="UP000001520"/>
    </source>
</evidence>
<dbReference type="RefSeq" id="WP_013008148.1">
    <property type="nucleotide sequence ID" value="NC_013939.1"/>
</dbReference>
<gene>
    <name evidence="1" type="ordered locus">DEFDS_1442</name>
</gene>
<sequence>MGTVFKLCEYLIIKNGDDFKWLQPIDGIFLKGSCVLLEQIDTLALLPYEEVIEYNIEDDVKNWGLTKYYALLSDSGNITFYYVENGEKVEGDEEKLLRERLGCTTKYLNS</sequence>
<keyword evidence="2" id="KW-1185">Reference proteome</keyword>
<evidence type="ECO:0000313" key="1">
    <source>
        <dbReference type="EMBL" id="BAI80902.1"/>
    </source>
</evidence>
<dbReference type="OrthoDB" id="9860906at2"/>